<evidence type="ECO:0000256" key="1">
    <source>
        <dbReference type="ARBA" id="ARBA00022670"/>
    </source>
</evidence>
<dbReference type="GO" id="GO:0004222">
    <property type="term" value="F:metalloendopeptidase activity"/>
    <property type="evidence" value="ECO:0007669"/>
    <property type="project" value="InterPro"/>
</dbReference>
<evidence type="ECO:0000313" key="9">
    <source>
        <dbReference type="EMBL" id="AMQ57169.1"/>
    </source>
</evidence>
<keyword evidence="1 6" id="KW-0645">Protease</keyword>
<keyword evidence="7" id="KW-0732">Signal</keyword>
<dbReference type="PATRIC" id="fig|1727163.4.peg.2517"/>
<dbReference type="OrthoDB" id="9810445at2"/>
<feature type="chain" id="PRO_5007494522" evidence="7">
    <location>
        <begin position="19"/>
        <end position="264"/>
    </location>
</feature>
<keyword evidence="3 6" id="KW-0378">Hydrolase</keyword>
<evidence type="ECO:0000256" key="6">
    <source>
        <dbReference type="RuleBase" id="RU003983"/>
    </source>
</evidence>
<evidence type="ECO:0000259" key="8">
    <source>
        <dbReference type="Pfam" id="PF01435"/>
    </source>
</evidence>
<organism evidence="9 10">
    <name type="scientific">Algoriphagus sanaruensis</name>
    <dbReference type="NCBI Taxonomy" id="1727163"/>
    <lineage>
        <taxon>Bacteria</taxon>
        <taxon>Pseudomonadati</taxon>
        <taxon>Bacteroidota</taxon>
        <taxon>Cytophagia</taxon>
        <taxon>Cytophagales</taxon>
        <taxon>Cyclobacteriaceae</taxon>
        <taxon>Algoriphagus</taxon>
    </lineage>
</organism>
<dbReference type="RefSeq" id="WP_067547907.1">
    <property type="nucleotide sequence ID" value="NZ_CP012836.1"/>
</dbReference>
<dbReference type="InterPro" id="IPR001915">
    <property type="entry name" value="Peptidase_M48"/>
</dbReference>
<dbReference type="KEGG" id="alm:AO498_12040"/>
<dbReference type="AlphaFoldDB" id="A0A142EPW4"/>
<evidence type="ECO:0000256" key="7">
    <source>
        <dbReference type="SAM" id="SignalP"/>
    </source>
</evidence>
<evidence type="ECO:0000313" key="10">
    <source>
        <dbReference type="Proteomes" id="UP000073816"/>
    </source>
</evidence>
<proteinExistence type="inferred from homology"/>
<evidence type="ECO:0000256" key="3">
    <source>
        <dbReference type="ARBA" id="ARBA00022801"/>
    </source>
</evidence>
<dbReference type="EMBL" id="CP012836">
    <property type="protein sequence ID" value="AMQ57169.1"/>
    <property type="molecule type" value="Genomic_DNA"/>
</dbReference>
<name>A0A142EPW4_9BACT</name>
<evidence type="ECO:0000256" key="4">
    <source>
        <dbReference type="ARBA" id="ARBA00022833"/>
    </source>
</evidence>
<keyword evidence="2" id="KW-0479">Metal-binding</keyword>
<feature type="domain" description="Peptidase M48" evidence="8">
    <location>
        <begin position="90"/>
        <end position="251"/>
    </location>
</feature>
<dbReference type="PANTHER" id="PTHR22726">
    <property type="entry name" value="METALLOENDOPEPTIDASE OMA1"/>
    <property type="match status" value="1"/>
</dbReference>
<comment type="cofactor">
    <cofactor evidence="6">
        <name>Zn(2+)</name>
        <dbReference type="ChEBI" id="CHEBI:29105"/>
    </cofactor>
    <text evidence="6">Binds 1 zinc ion per subunit.</text>
</comment>
<dbReference type="GO" id="GO:0051603">
    <property type="term" value="P:proteolysis involved in protein catabolic process"/>
    <property type="evidence" value="ECO:0007669"/>
    <property type="project" value="TreeGrafter"/>
</dbReference>
<dbReference type="GO" id="GO:0046872">
    <property type="term" value="F:metal ion binding"/>
    <property type="evidence" value="ECO:0007669"/>
    <property type="project" value="UniProtKB-KW"/>
</dbReference>
<dbReference type="Proteomes" id="UP000073816">
    <property type="component" value="Chromosome"/>
</dbReference>
<dbReference type="Gene3D" id="3.30.2010.10">
    <property type="entry name" value="Metalloproteases ('zincins'), catalytic domain"/>
    <property type="match status" value="1"/>
</dbReference>
<dbReference type="CDD" id="cd07331">
    <property type="entry name" value="M48C_Oma1_like"/>
    <property type="match status" value="1"/>
</dbReference>
<gene>
    <name evidence="9" type="ORF">AO498_12040</name>
</gene>
<reference evidence="9 10" key="2">
    <citation type="journal article" date="2016" name="Genome Announc.">
        <title>Complete Genome Sequence of Algoriphagus sp. Strain M8-2, Isolated from a Brackish Lake.</title>
        <authorList>
            <person name="Muraguchi Y."/>
            <person name="Kushimoto K."/>
            <person name="Ohtsubo Y."/>
            <person name="Suzuki T."/>
            <person name="Dohra H."/>
            <person name="Kimbara K."/>
            <person name="Shintani M."/>
        </authorList>
    </citation>
    <scope>NUCLEOTIDE SEQUENCE [LARGE SCALE GENOMIC DNA]</scope>
    <source>
        <strain evidence="9 10">M8-2</strain>
    </source>
</reference>
<accession>A0A142EPW4</accession>
<sequence length="264" mass="29062">MKNFILFLALSAFTFACAKVPLTGRSQLAMVPNEEIQPLVNEEYQKAKSSAKILTSTKDGQSVVRVGTKMAKAVEAYLIQEGYQDLVKEFAWEFNLLESDQVNAWCMPGGKVAFYTGIMPICKDETGIAVVMGHEIAHAVASHARERMSNGLLLNFGISALSTAMGQNPTLTQQIFLQSVGVGSQLGMLSFSRKHELEADEMGLIFMAMAGYDPREAPVFWERMAAKGGQAPLEFLSTHPGPDRRIERLNANMPKALEYYNSAK</sequence>
<keyword evidence="4 6" id="KW-0862">Zinc</keyword>
<dbReference type="PANTHER" id="PTHR22726:SF1">
    <property type="entry name" value="METALLOENDOPEPTIDASE OMA1, MITOCHONDRIAL"/>
    <property type="match status" value="1"/>
</dbReference>
<dbReference type="GO" id="GO:0016020">
    <property type="term" value="C:membrane"/>
    <property type="evidence" value="ECO:0007669"/>
    <property type="project" value="TreeGrafter"/>
</dbReference>
<evidence type="ECO:0000256" key="2">
    <source>
        <dbReference type="ARBA" id="ARBA00022723"/>
    </source>
</evidence>
<dbReference type="Pfam" id="PF01435">
    <property type="entry name" value="Peptidase_M48"/>
    <property type="match status" value="1"/>
</dbReference>
<keyword evidence="5 6" id="KW-0482">Metalloprotease</keyword>
<comment type="similarity">
    <text evidence="6">Belongs to the peptidase M48 family.</text>
</comment>
<keyword evidence="10" id="KW-1185">Reference proteome</keyword>
<protein>
    <submittedName>
        <fullName evidence="9">Peptidase M48</fullName>
    </submittedName>
</protein>
<dbReference type="PROSITE" id="PS51257">
    <property type="entry name" value="PROKAR_LIPOPROTEIN"/>
    <property type="match status" value="1"/>
</dbReference>
<evidence type="ECO:0000256" key="5">
    <source>
        <dbReference type="ARBA" id="ARBA00023049"/>
    </source>
</evidence>
<feature type="signal peptide" evidence="7">
    <location>
        <begin position="1"/>
        <end position="18"/>
    </location>
</feature>
<reference evidence="10" key="1">
    <citation type="submission" date="2015-09" db="EMBL/GenBank/DDBJ databases">
        <title>Complete sequence of Algoriphagus sp. M8-2.</title>
        <authorList>
            <person name="Shintani M."/>
        </authorList>
    </citation>
    <scope>NUCLEOTIDE SEQUENCE [LARGE SCALE GENOMIC DNA]</scope>
    <source>
        <strain evidence="10">M8-2</strain>
    </source>
</reference>
<dbReference type="InterPro" id="IPR051156">
    <property type="entry name" value="Mito/Outer_Membr_Metalloprot"/>
</dbReference>